<keyword evidence="2" id="KW-1185">Reference proteome</keyword>
<dbReference type="Proteomes" id="UP001172386">
    <property type="component" value="Unassembled WGS sequence"/>
</dbReference>
<accession>A0ACC3A8K6</accession>
<comment type="caution">
    <text evidence="1">The sequence shown here is derived from an EMBL/GenBank/DDBJ whole genome shotgun (WGS) entry which is preliminary data.</text>
</comment>
<name>A0ACC3A8K6_9EURO</name>
<protein>
    <submittedName>
        <fullName evidence="1">Uncharacterized protein</fullName>
    </submittedName>
</protein>
<dbReference type="EMBL" id="JAPDRQ010000072">
    <property type="protein sequence ID" value="KAJ9656807.1"/>
    <property type="molecule type" value="Genomic_DNA"/>
</dbReference>
<gene>
    <name evidence="1" type="ORF">H2198_004695</name>
</gene>
<evidence type="ECO:0000313" key="1">
    <source>
        <dbReference type="EMBL" id="KAJ9656807.1"/>
    </source>
</evidence>
<sequence length="957" mass="107639">MASASGSRRSHADYTVGCICPMGVELAPVEAMLDKIHEPLPTSRDQNAYTLGDIGGHNVVITVMPKTGNNVAATVATQLLNDFPSIRFGLLVGIGGGVPGEADARLGDVVVSQPKDTFGGVVQYDLGKRLEGGKFERTGLLREPPAVLSANVRKLEAQHRRLGHNLSRYISEMLQKYPAMQDEYSFPVAERDQLFVTAYKHQLGPTCDQCDEQQTVPRPDRPNNRPKIHYGTIGSANVVVKDATLRDELHRDMHILCVEMEAAGLMNDFPCLVIRGICDYADSHKNKKWQPYAAAVAAAYMKELLATIPTQEVAQIGRAVKSTASPFKLGLHFTEAPVIESDLFIGRLSELDKMDEILRPPNSPQEHHRLVLGGMGGIGKTQLAIAYARRQCYSYESIFWLNATSEAGLKQSLRLMAQRILEVEKYQELDDDQILLHISRWLLDTRNTRWLLIFDNYDEPSSYDIRKYCPYGAHGSAIITTRLPDQVGGQLLPVRPIENIEQSLEILETRSKRDHVKTDLHARRLAERMQGLPLALATAGAYLHKSTWTFERYLQEYERRWNINPRRPLQLREYQDRTLYTTWNMSYGRLKEEDTDAARLLKLLAYFDNQRIWFELMHAGITNNSPEWLVVIIGDASDFESAMRMLADYCFVELQLTTQSYSMHACVHDWTLAGLNQNVESWSYWYAFDCVASSISRKDWNSLGQVQYAHLAPHAVRLTHTNFNKVGEIISDDRMCDAEYISQLLQEQVRLGAAGLMYERALAGREKALGAEHTSTLDTVNNLGVLYYNQGKLEKAEQMCMRALAGREKALGAEHTSTLDTVNNLGVLYRNQGKLEKAEQTYMRALAGKEKALGAEHTSTLNTIDNLGILYWNQGKLEKAEQMYIRALAGKEKALGAEHTSTLDTVNNLGVLYRNQGKLEKAEQMYMRALAGKEKALGAEHSSTLDTVNNLGSLYRK</sequence>
<evidence type="ECO:0000313" key="2">
    <source>
        <dbReference type="Proteomes" id="UP001172386"/>
    </source>
</evidence>
<proteinExistence type="predicted"/>
<organism evidence="1 2">
    <name type="scientific">Neophaeococcomyces mojaviensis</name>
    <dbReference type="NCBI Taxonomy" id="3383035"/>
    <lineage>
        <taxon>Eukaryota</taxon>
        <taxon>Fungi</taxon>
        <taxon>Dikarya</taxon>
        <taxon>Ascomycota</taxon>
        <taxon>Pezizomycotina</taxon>
        <taxon>Eurotiomycetes</taxon>
        <taxon>Chaetothyriomycetidae</taxon>
        <taxon>Chaetothyriales</taxon>
        <taxon>Chaetothyriales incertae sedis</taxon>
        <taxon>Neophaeococcomyces</taxon>
    </lineage>
</organism>
<reference evidence="1" key="1">
    <citation type="submission" date="2022-10" db="EMBL/GenBank/DDBJ databases">
        <title>Culturing micro-colonial fungi from biological soil crusts in the Mojave desert and describing Neophaeococcomyces mojavensis, and introducing the new genera and species Taxawa tesnikishii.</title>
        <authorList>
            <person name="Kurbessoian T."/>
            <person name="Stajich J.E."/>
        </authorList>
    </citation>
    <scope>NUCLEOTIDE SEQUENCE</scope>
    <source>
        <strain evidence="1">JES_112</strain>
    </source>
</reference>